<dbReference type="InterPro" id="IPR036259">
    <property type="entry name" value="MFS_trans_sf"/>
</dbReference>
<dbReference type="PRINTS" id="PR00103">
    <property type="entry name" value="CAMPKINASE"/>
</dbReference>
<dbReference type="InterPro" id="IPR011989">
    <property type="entry name" value="ARM-like"/>
</dbReference>
<dbReference type="PROSITE" id="PS00889">
    <property type="entry name" value="CNMP_BINDING_2"/>
    <property type="match status" value="1"/>
</dbReference>
<evidence type="ECO:0000259" key="2">
    <source>
        <dbReference type="PROSITE" id="PS50042"/>
    </source>
</evidence>
<reference evidence="3 4" key="1">
    <citation type="journal article" date="2018" name="Antonie Van Leeuwenhoek">
        <title>Larkinella terrae sp. nov., isolated from soil on Jeju Island, South Korea.</title>
        <authorList>
            <person name="Ten L.N."/>
            <person name="Jeon J."/>
            <person name="Park S.J."/>
            <person name="Park S."/>
            <person name="Lee S.Y."/>
            <person name="Kim M.K."/>
            <person name="Jung H.Y."/>
        </authorList>
    </citation>
    <scope>NUCLEOTIDE SEQUENCE [LARGE SCALE GENOMIC DNA]</scope>
    <source>
        <strain evidence="3 4">KCTC 52001</strain>
    </source>
</reference>
<dbReference type="SUPFAM" id="SSF103473">
    <property type="entry name" value="MFS general substrate transporter"/>
    <property type="match status" value="1"/>
</dbReference>
<dbReference type="Gene3D" id="1.25.10.10">
    <property type="entry name" value="Leucine-rich Repeat Variant"/>
    <property type="match status" value="2"/>
</dbReference>
<dbReference type="PANTHER" id="PTHR23011">
    <property type="entry name" value="CYCLIC NUCLEOTIDE-BINDING DOMAIN CONTAINING PROTEIN"/>
    <property type="match status" value="1"/>
</dbReference>
<feature type="transmembrane region" description="Helical" evidence="1">
    <location>
        <begin position="85"/>
        <end position="104"/>
    </location>
</feature>
<organism evidence="3 4">
    <name type="scientific">Larkinella terrae</name>
    <dbReference type="NCBI Taxonomy" id="2025311"/>
    <lineage>
        <taxon>Bacteria</taxon>
        <taxon>Pseudomonadati</taxon>
        <taxon>Bacteroidota</taxon>
        <taxon>Cytophagia</taxon>
        <taxon>Cytophagales</taxon>
        <taxon>Spirosomataceae</taxon>
        <taxon>Larkinella</taxon>
    </lineage>
</organism>
<dbReference type="Proteomes" id="UP000441754">
    <property type="component" value="Unassembled WGS sequence"/>
</dbReference>
<evidence type="ECO:0000256" key="1">
    <source>
        <dbReference type="SAM" id="Phobius"/>
    </source>
</evidence>
<dbReference type="AlphaFoldDB" id="A0A7K0EML9"/>
<comment type="caution">
    <text evidence="3">The sequence shown here is derived from an EMBL/GenBank/DDBJ whole genome shotgun (WGS) entry which is preliminary data.</text>
</comment>
<feature type="transmembrane region" description="Helical" evidence="1">
    <location>
        <begin position="372"/>
        <end position="392"/>
    </location>
</feature>
<dbReference type="SMART" id="SM00100">
    <property type="entry name" value="cNMP"/>
    <property type="match status" value="1"/>
</dbReference>
<dbReference type="PANTHER" id="PTHR23011:SF28">
    <property type="entry name" value="CYCLIC NUCLEOTIDE-BINDING DOMAIN CONTAINING PROTEIN"/>
    <property type="match status" value="1"/>
</dbReference>
<accession>A0A7K0EML9</accession>
<dbReference type="SUPFAM" id="SSF51206">
    <property type="entry name" value="cAMP-binding domain-like"/>
    <property type="match status" value="1"/>
</dbReference>
<dbReference type="OrthoDB" id="9810708at2"/>
<dbReference type="InterPro" id="IPR018488">
    <property type="entry name" value="cNMP-bd_CS"/>
</dbReference>
<dbReference type="InterPro" id="IPR018490">
    <property type="entry name" value="cNMP-bd_dom_sf"/>
</dbReference>
<keyword evidence="1" id="KW-0812">Transmembrane</keyword>
<feature type="domain" description="Cyclic nucleotide-binding" evidence="2">
    <location>
        <begin position="948"/>
        <end position="1063"/>
    </location>
</feature>
<name>A0A7K0EML9_9BACT</name>
<feature type="transmembrane region" description="Helical" evidence="1">
    <location>
        <begin position="175"/>
        <end position="193"/>
    </location>
</feature>
<feature type="transmembrane region" description="Helical" evidence="1">
    <location>
        <begin position="272"/>
        <end position="289"/>
    </location>
</feature>
<dbReference type="PROSITE" id="PS50042">
    <property type="entry name" value="CNMP_BINDING_3"/>
    <property type="match status" value="1"/>
</dbReference>
<dbReference type="InterPro" id="IPR016024">
    <property type="entry name" value="ARM-type_fold"/>
</dbReference>
<feature type="transmembrane region" description="Helical" evidence="1">
    <location>
        <begin position="229"/>
        <end position="252"/>
    </location>
</feature>
<dbReference type="Gene3D" id="2.60.120.10">
    <property type="entry name" value="Jelly Rolls"/>
    <property type="match status" value="1"/>
</dbReference>
<dbReference type="CDD" id="cd00038">
    <property type="entry name" value="CAP_ED"/>
    <property type="match status" value="1"/>
</dbReference>
<keyword evidence="1" id="KW-0472">Membrane</keyword>
<feature type="transmembrane region" description="Helical" evidence="1">
    <location>
        <begin position="54"/>
        <end position="73"/>
    </location>
</feature>
<sequence>MSPAQKFYRSIGVRHHEVRTVWLFFLHNFFLGIGTILVYVSANVILLENHPETSLPIAYIGSAIAMMLVGKIYAHYEHHLALRSLAVRVLWAVIILTFIIDVLVLAGHSVWSSIAIMVGFRLIYLLTNLEFWGVSAVVFDVRQSKRLFSVISSGDMPAKALGAILAALVHAHTDMFFLLIIAFGSFLAAIYILRLTYYSHDIHTSHSAARVRQPTQSRLVEQLFGNSHLITSMCLSLVAVATVAASVEYAFFINVKYKIHSTTSLLQYLSKVLALTYLIAMVVKIIISGQALDRLGIRRSLLLLPTTALVGGLVFWIVWAMDVSEATWLLYYCALYLTFEVMRRSLFDPVFLVLFQPLTAHQRLFGHTLVKGFYEPLGIALAGSMIYAFHAFPELNEWVLFVWMGIGTLIAFVLLRRTYQNYLNELKSALSRRFLETNELAAPEEVLNLVLTNLESPRVEEVINAINWLKTHHPDKLGERSVNLLKHPDFQVRRFALETFTELNTPVDSSTIYNLALQDSEPRIRELASRLYGGFPKADAKLVADLLHHPDLTIRKGAIWGSWNNRKFGKQATESLEELSKSDKTADRIAVLDIIRGLQLVQFKELVNRSLKSDDAEVISAAIRTAAVMQHTDLTRQLISLLSDKSYWRAAARSLVDMQQAALPFLDDAIQSSTDVILIRRIAGICGKIKVPESHQLLTTLVSRPDLSVRMAALKALSHFGILATQSEVFHRILLEELKLAQRLLHGSLHKTDKELLACLDYEIDLLLQRIFFLLMQLYDRDVIASVRTGIDHASRERRANALEMLDNLIPRVVYQCLQALVDDIPVVEKVRLVDAQLEPFHSQEPLLTFILHQGETLFSTWTISVALRRWTPRSLANTRLLANYLHHPAQLLSESADGVLQLVKEQHSEWYQRLVADQPSNSIQTMKSTEAHISDFERVIVLKNTRLFADTPENILSTIAPIMKEVSFEEGQTIFQKGEIGNCMFVIYSGTVDIYDRQQRLAQFGRGDVFGELALLDTEPRSASAIVASDVLLFRIDHEDFYDLMEEREEVLRNMMRILCQRIRLQNEKIQTMSVIPSNG</sequence>
<feature type="transmembrane region" description="Helical" evidence="1">
    <location>
        <begin position="21"/>
        <end position="42"/>
    </location>
</feature>
<evidence type="ECO:0000313" key="3">
    <source>
        <dbReference type="EMBL" id="MRS63090.1"/>
    </source>
</evidence>
<evidence type="ECO:0000313" key="4">
    <source>
        <dbReference type="Proteomes" id="UP000441754"/>
    </source>
</evidence>
<dbReference type="SUPFAM" id="SSF48371">
    <property type="entry name" value="ARM repeat"/>
    <property type="match status" value="1"/>
</dbReference>
<keyword evidence="1" id="KW-1133">Transmembrane helix</keyword>
<gene>
    <name evidence="3" type="ORF">GJJ30_17455</name>
</gene>
<dbReference type="EMBL" id="WJXZ01000009">
    <property type="protein sequence ID" value="MRS63090.1"/>
    <property type="molecule type" value="Genomic_DNA"/>
</dbReference>
<protein>
    <submittedName>
        <fullName evidence="3">Cyclic nucleotide-binding domain-containing protein</fullName>
    </submittedName>
</protein>
<dbReference type="InterPro" id="IPR014710">
    <property type="entry name" value="RmlC-like_jellyroll"/>
</dbReference>
<dbReference type="CDD" id="cd06174">
    <property type="entry name" value="MFS"/>
    <property type="match status" value="1"/>
</dbReference>
<keyword evidence="4" id="KW-1185">Reference proteome</keyword>
<feature type="transmembrane region" description="Helical" evidence="1">
    <location>
        <begin position="398"/>
        <end position="415"/>
    </location>
</feature>
<feature type="transmembrane region" description="Helical" evidence="1">
    <location>
        <begin position="301"/>
        <end position="321"/>
    </location>
</feature>
<dbReference type="Pfam" id="PF00027">
    <property type="entry name" value="cNMP_binding"/>
    <property type="match status" value="1"/>
</dbReference>
<dbReference type="InterPro" id="IPR000595">
    <property type="entry name" value="cNMP-bd_dom"/>
</dbReference>
<proteinExistence type="predicted"/>